<dbReference type="InterPro" id="IPR012318">
    <property type="entry name" value="HTH_CRP"/>
</dbReference>
<evidence type="ECO:0000256" key="2">
    <source>
        <dbReference type="ARBA" id="ARBA00023125"/>
    </source>
</evidence>
<keyword evidence="3" id="KW-0804">Transcription</keyword>
<keyword evidence="2" id="KW-0238">DNA-binding</keyword>
<dbReference type="Gene3D" id="1.10.10.10">
    <property type="entry name" value="Winged helix-like DNA-binding domain superfamily/Winged helix DNA-binding domain"/>
    <property type="match status" value="1"/>
</dbReference>
<accession>T0H2A0</accession>
<dbReference type="Proteomes" id="UP000015525">
    <property type="component" value="Unassembled WGS sequence"/>
</dbReference>
<evidence type="ECO:0000259" key="4">
    <source>
        <dbReference type="PROSITE" id="PS51063"/>
    </source>
</evidence>
<proteinExistence type="predicted"/>
<dbReference type="Pfam" id="PF00027">
    <property type="entry name" value="cNMP_binding"/>
    <property type="match status" value="1"/>
</dbReference>
<evidence type="ECO:0000256" key="3">
    <source>
        <dbReference type="ARBA" id="ARBA00023163"/>
    </source>
</evidence>
<dbReference type="InterPro" id="IPR018490">
    <property type="entry name" value="cNMP-bd_dom_sf"/>
</dbReference>
<dbReference type="CDD" id="cd00038">
    <property type="entry name" value="CAP_ED"/>
    <property type="match status" value="1"/>
</dbReference>
<dbReference type="PATRIC" id="fig|1329909.3.peg.776"/>
<dbReference type="InterPro" id="IPR014710">
    <property type="entry name" value="RmlC-like_jellyroll"/>
</dbReference>
<dbReference type="Gene3D" id="2.60.120.10">
    <property type="entry name" value="Jelly Rolls"/>
    <property type="match status" value="1"/>
</dbReference>
<keyword evidence="6" id="KW-1185">Reference proteome</keyword>
<evidence type="ECO:0000256" key="1">
    <source>
        <dbReference type="ARBA" id="ARBA00023015"/>
    </source>
</evidence>
<protein>
    <recommendedName>
        <fullName evidence="4">HTH crp-type domain-containing protein</fullName>
    </recommendedName>
</protein>
<evidence type="ECO:0000313" key="6">
    <source>
        <dbReference type="Proteomes" id="UP000015525"/>
    </source>
</evidence>
<gene>
    <name evidence="5" type="ORF">L288_04070</name>
</gene>
<name>T0H2A0_9SPHN</name>
<dbReference type="GO" id="GO:0006355">
    <property type="term" value="P:regulation of DNA-templated transcription"/>
    <property type="evidence" value="ECO:0007669"/>
    <property type="project" value="InterPro"/>
</dbReference>
<dbReference type="SMART" id="SM00419">
    <property type="entry name" value="HTH_CRP"/>
    <property type="match status" value="1"/>
</dbReference>
<dbReference type="InterPro" id="IPR036390">
    <property type="entry name" value="WH_DNA-bd_sf"/>
</dbReference>
<dbReference type="AlphaFoldDB" id="T0H2A0"/>
<dbReference type="GO" id="GO:0003677">
    <property type="term" value="F:DNA binding"/>
    <property type="evidence" value="ECO:0007669"/>
    <property type="project" value="UniProtKB-KW"/>
</dbReference>
<reference evidence="5 6" key="1">
    <citation type="journal article" date="2013" name="Genome Announc.">
        <title>Draft Genome Sequence of Sphingobium quisquiliarum Strain P25T, a Novel Hexachlorocyclohexane (HCH)-Degrading Bacterium Isolated from an HCH Dumpsite.</title>
        <authorList>
            <person name="Kumar Singh A."/>
            <person name="Sangwan N."/>
            <person name="Sharma A."/>
            <person name="Gupta V."/>
            <person name="Khurana J.P."/>
            <person name="Lal R."/>
        </authorList>
    </citation>
    <scope>NUCLEOTIDE SEQUENCE [LARGE SCALE GENOMIC DNA]</scope>
    <source>
        <strain evidence="5 6">P25</strain>
    </source>
</reference>
<dbReference type="EMBL" id="ATHO01000032">
    <property type="protein sequence ID" value="EQB10466.1"/>
    <property type="molecule type" value="Genomic_DNA"/>
</dbReference>
<organism evidence="5 6">
    <name type="scientific">Sphingobium quisquiliarum P25</name>
    <dbReference type="NCBI Taxonomy" id="1329909"/>
    <lineage>
        <taxon>Bacteria</taxon>
        <taxon>Pseudomonadati</taxon>
        <taxon>Pseudomonadota</taxon>
        <taxon>Alphaproteobacteria</taxon>
        <taxon>Sphingomonadales</taxon>
        <taxon>Sphingomonadaceae</taxon>
        <taxon>Sphingobium</taxon>
    </lineage>
</organism>
<sequence>MSRGLNREVSMLSQVASSELHAHFRPHQFLAREDEKPVAIFRIDEGWACRYRLLPDGRRQITALYLPGDYCDPHWALGGKPSQPIVALTNVRATRLPCVPPSATSGEGQQAFWRSLSDMIERQTNWLVTLGRKTALEKVAHLLLELFERLRMSGLTYGQQCAMPLTQMEIADLTGLTPVHVNRTLQVMRTRGLVELQAKWLRIPDLRALRQAAALRTQGMAA</sequence>
<dbReference type="PROSITE" id="PS51063">
    <property type="entry name" value="HTH_CRP_2"/>
    <property type="match status" value="1"/>
</dbReference>
<evidence type="ECO:0000313" key="5">
    <source>
        <dbReference type="EMBL" id="EQB10466.1"/>
    </source>
</evidence>
<dbReference type="SUPFAM" id="SSF46785">
    <property type="entry name" value="Winged helix' DNA-binding domain"/>
    <property type="match status" value="1"/>
</dbReference>
<dbReference type="InterPro" id="IPR036388">
    <property type="entry name" value="WH-like_DNA-bd_sf"/>
</dbReference>
<dbReference type="SUPFAM" id="SSF51206">
    <property type="entry name" value="cAMP-binding domain-like"/>
    <property type="match status" value="1"/>
</dbReference>
<comment type="caution">
    <text evidence="5">The sequence shown here is derived from an EMBL/GenBank/DDBJ whole genome shotgun (WGS) entry which is preliminary data.</text>
</comment>
<keyword evidence="1" id="KW-0805">Transcription regulation</keyword>
<feature type="domain" description="HTH crp-type" evidence="4">
    <location>
        <begin position="133"/>
        <end position="207"/>
    </location>
</feature>
<dbReference type="Pfam" id="PF13545">
    <property type="entry name" value="HTH_Crp_2"/>
    <property type="match status" value="1"/>
</dbReference>
<dbReference type="InterPro" id="IPR000595">
    <property type="entry name" value="cNMP-bd_dom"/>
</dbReference>